<organism evidence="1 2">
    <name type="scientific">Ktedonobacter robiniae</name>
    <dbReference type="NCBI Taxonomy" id="2778365"/>
    <lineage>
        <taxon>Bacteria</taxon>
        <taxon>Bacillati</taxon>
        <taxon>Chloroflexota</taxon>
        <taxon>Ktedonobacteria</taxon>
        <taxon>Ktedonobacterales</taxon>
        <taxon>Ktedonobacteraceae</taxon>
        <taxon>Ktedonobacter</taxon>
    </lineage>
</organism>
<comment type="caution">
    <text evidence="1">The sequence shown here is derived from an EMBL/GenBank/DDBJ whole genome shotgun (WGS) entry which is preliminary data.</text>
</comment>
<dbReference type="EMBL" id="BNJG01000001">
    <property type="protein sequence ID" value="GHO52504.1"/>
    <property type="molecule type" value="Genomic_DNA"/>
</dbReference>
<gene>
    <name evidence="1" type="ORF">KSB_09790</name>
</gene>
<proteinExistence type="predicted"/>
<sequence>MSQRASTESRTGHPMDAPVTVSNIAFFRGVQMGYQAYQNEQPSLSQHDLYEYLIHRLLAFPASTYENTGWVIGWVKGLLETSSFIQEPFSDSPDRRSEVPTHYGDNFLPVILNDNQRHGITYPFCSDPSCPCHEDQSSIAQVTQYVNEGLLTPQEATNHVTGKYL</sequence>
<keyword evidence="2" id="KW-1185">Reference proteome</keyword>
<protein>
    <submittedName>
        <fullName evidence="1">Uncharacterized protein</fullName>
    </submittedName>
</protein>
<evidence type="ECO:0000313" key="1">
    <source>
        <dbReference type="EMBL" id="GHO52504.1"/>
    </source>
</evidence>
<reference evidence="1 2" key="1">
    <citation type="journal article" date="2021" name="Int. J. Syst. Evol. Microbiol.">
        <title>Reticulibacter mediterranei gen. nov., sp. nov., within the new family Reticulibacteraceae fam. nov., and Ktedonospora formicarum gen. nov., sp. nov., Ktedonobacter robiniae sp. nov., Dictyobacter formicarum sp. nov. and Dictyobacter arantiisoli sp. nov., belonging to the class Ktedonobacteria.</title>
        <authorList>
            <person name="Yabe S."/>
            <person name="Zheng Y."/>
            <person name="Wang C.M."/>
            <person name="Sakai Y."/>
            <person name="Abe K."/>
            <person name="Yokota A."/>
            <person name="Donadio S."/>
            <person name="Cavaletti L."/>
            <person name="Monciardini P."/>
        </authorList>
    </citation>
    <scope>NUCLEOTIDE SEQUENCE [LARGE SCALE GENOMIC DNA]</scope>
    <source>
        <strain evidence="1 2">SOSP1-30</strain>
    </source>
</reference>
<dbReference type="RefSeq" id="WP_236037909.1">
    <property type="nucleotide sequence ID" value="NZ_BNJG01000001.1"/>
</dbReference>
<name>A0ABQ3UIH6_9CHLR</name>
<evidence type="ECO:0000313" key="2">
    <source>
        <dbReference type="Proteomes" id="UP000654345"/>
    </source>
</evidence>
<dbReference type="Proteomes" id="UP000654345">
    <property type="component" value="Unassembled WGS sequence"/>
</dbReference>
<accession>A0ABQ3UIH6</accession>